<dbReference type="PROSITE" id="PS51819">
    <property type="entry name" value="VOC"/>
    <property type="match status" value="1"/>
</dbReference>
<dbReference type="InterPro" id="IPR029068">
    <property type="entry name" value="Glyas_Bleomycin-R_OHBP_Dase"/>
</dbReference>
<sequence>MPNADPVRVLPVRATDPAVAPLLDALTAELAGAGYTPEQTFGYTADQLERAGVHLVGAEVGGRLVGVAGLEADGSGGGELKRFYVEPGHRGTGVADALLAALVEHARGHGVRVLRLETGDRQEAALRFYRRHGFTPIPRFGPYVDSATSVCLERTLPAPPRLRVTSVTVGTSRPRELARFYARLLGWPVTTEEGPGPGEPPAAGWAQVRPPAGVPGPTLNFEWERHFTRPVWPAEAGRQTASQHLDVEVADLAAATEWAVACGAVPAGTQPQDGVRVLFDPDGHPFCLFR</sequence>
<evidence type="ECO:0008006" key="6">
    <source>
        <dbReference type="Google" id="ProtNLM"/>
    </source>
</evidence>
<evidence type="ECO:0000259" key="4">
    <source>
        <dbReference type="PROSITE" id="PS51819"/>
    </source>
</evidence>
<dbReference type="SUPFAM" id="SSF54593">
    <property type="entry name" value="Glyoxalase/Bleomycin resistance protein/Dihydroxybiphenyl dioxygenase"/>
    <property type="match status" value="1"/>
</dbReference>
<dbReference type="Pfam" id="PF18029">
    <property type="entry name" value="Glyoxalase_6"/>
    <property type="match status" value="1"/>
</dbReference>
<dbReference type="SUPFAM" id="SSF55729">
    <property type="entry name" value="Acyl-CoA N-acyltransferases (Nat)"/>
    <property type="match status" value="1"/>
</dbReference>
<accession>A0A6J4HPM7</accession>
<proteinExistence type="predicted"/>
<dbReference type="InterPro" id="IPR050832">
    <property type="entry name" value="Bact_Acetyltransf"/>
</dbReference>
<dbReference type="InterPro" id="IPR041581">
    <property type="entry name" value="Glyoxalase_6"/>
</dbReference>
<dbReference type="GO" id="GO:0016747">
    <property type="term" value="F:acyltransferase activity, transferring groups other than amino-acyl groups"/>
    <property type="evidence" value="ECO:0007669"/>
    <property type="project" value="InterPro"/>
</dbReference>
<dbReference type="Gene3D" id="3.40.630.30">
    <property type="match status" value="1"/>
</dbReference>
<evidence type="ECO:0000259" key="3">
    <source>
        <dbReference type="PROSITE" id="PS51186"/>
    </source>
</evidence>
<protein>
    <recommendedName>
        <fullName evidence="6">N-acetyltransferase domain-containing protein</fullName>
    </recommendedName>
</protein>
<reference evidence="5" key="1">
    <citation type="submission" date="2020-02" db="EMBL/GenBank/DDBJ databases">
        <authorList>
            <person name="Meier V. D."/>
        </authorList>
    </citation>
    <scope>NUCLEOTIDE SEQUENCE</scope>
    <source>
        <strain evidence="5">AVDCRST_MAG41</strain>
    </source>
</reference>
<dbReference type="AlphaFoldDB" id="A0A6J4HPM7"/>
<feature type="domain" description="VOC" evidence="4">
    <location>
        <begin position="163"/>
        <end position="290"/>
    </location>
</feature>
<gene>
    <name evidence="5" type="ORF">AVDCRST_MAG41-990</name>
</gene>
<evidence type="ECO:0000256" key="2">
    <source>
        <dbReference type="ARBA" id="ARBA00023315"/>
    </source>
</evidence>
<evidence type="ECO:0000256" key="1">
    <source>
        <dbReference type="ARBA" id="ARBA00022679"/>
    </source>
</evidence>
<name>A0A6J4HPM7_9ACTN</name>
<dbReference type="CDD" id="cd06587">
    <property type="entry name" value="VOC"/>
    <property type="match status" value="1"/>
</dbReference>
<keyword evidence="2" id="KW-0012">Acyltransferase</keyword>
<organism evidence="5">
    <name type="scientific">uncultured Mycobacteriales bacterium</name>
    <dbReference type="NCBI Taxonomy" id="581187"/>
    <lineage>
        <taxon>Bacteria</taxon>
        <taxon>Bacillati</taxon>
        <taxon>Actinomycetota</taxon>
        <taxon>Actinomycetes</taxon>
        <taxon>Mycobacteriales</taxon>
        <taxon>environmental samples</taxon>
    </lineage>
</organism>
<dbReference type="Pfam" id="PF00583">
    <property type="entry name" value="Acetyltransf_1"/>
    <property type="match status" value="1"/>
</dbReference>
<dbReference type="CDD" id="cd04301">
    <property type="entry name" value="NAT_SF"/>
    <property type="match status" value="1"/>
</dbReference>
<dbReference type="InterPro" id="IPR000182">
    <property type="entry name" value="GNAT_dom"/>
</dbReference>
<evidence type="ECO:0000313" key="5">
    <source>
        <dbReference type="EMBL" id="CAA9227538.1"/>
    </source>
</evidence>
<dbReference type="Gene3D" id="3.10.180.10">
    <property type="entry name" value="2,3-Dihydroxybiphenyl 1,2-Dioxygenase, domain 1"/>
    <property type="match status" value="1"/>
</dbReference>
<feature type="domain" description="N-acetyltransferase" evidence="3">
    <location>
        <begin position="10"/>
        <end position="157"/>
    </location>
</feature>
<dbReference type="PROSITE" id="PS51186">
    <property type="entry name" value="GNAT"/>
    <property type="match status" value="1"/>
</dbReference>
<dbReference type="PANTHER" id="PTHR43877:SF2">
    <property type="entry name" value="AMINOALKYLPHOSPHONATE N-ACETYLTRANSFERASE-RELATED"/>
    <property type="match status" value="1"/>
</dbReference>
<keyword evidence="1" id="KW-0808">Transferase</keyword>
<dbReference type="InterPro" id="IPR016181">
    <property type="entry name" value="Acyl_CoA_acyltransferase"/>
</dbReference>
<dbReference type="InterPro" id="IPR037523">
    <property type="entry name" value="VOC_core"/>
</dbReference>
<dbReference type="PANTHER" id="PTHR43877">
    <property type="entry name" value="AMINOALKYLPHOSPHONATE N-ACETYLTRANSFERASE-RELATED-RELATED"/>
    <property type="match status" value="1"/>
</dbReference>
<dbReference type="EMBL" id="CADCTP010000083">
    <property type="protein sequence ID" value="CAA9227538.1"/>
    <property type="molecule type" value="Genomic_DNA"/>
</dbReference>